<evidence type="ECO:0000313" key="1">
    <source>
        <dbReference type="EMBL" id="GAU97542.1"/>
    </source>
</evidence>
<sequence>LTEFWGLGREGKFAAVTTAVVGCCSVNQREGGLIRLSNPGRVCICSVQRANETLFPHYSGLFSVKIPKMMIHQGATRSR</sequence>
<evidence type="ECO:0000313" key="2">
    <source>
        <dbReference type="Proteomes" id="UP000186922"/>
    </source>
</evidence>
<organism evidence="1 2">
    <name type="scientific">Ramazzottius varieornatus</name>
    <name type="common">Water bear</name>
    <name type="synonym">Tardigrade</name>
    <dbReference type="NCBI Taxonomy" id="947166"/>
    <lineage>
        <taxon>Eukaryota</taxon>
        <taxon>Metazoa</taxon>
        <taxon>Ecdysozoa</taxon>
        <taxon>Tardigrada</taxon>
        <taxon>Eutardigrada</taxon>
        <taxon>Parachela</taxon>
        <taxon>Hypsibioidea</taxon>
        <taxon>Ramazzottiidae</taxon>
        <taxon>Ramazzottius</taxon>
    </lineage>
</organism>
<reference evidence="1 2" key="1">
    <citation type="journal article" date="2016" name="Nat. Commun.">
        <title>Extremotolerant tardigrade genome and improved radiotolerance of human cultured cells by tardigrade-unique protein.</title>
        <authorList>
            <person name="Hashimoto T."/>
            <person name="Horikawa D.D."/>
            <person name="Saito Y."/>
            <person name="Kuwahara H."/>
            <person name="Kozuka-Hata H."/>
            <person name="Shin-I T."/>
            <person name="Minakuchi Y."/>
            <person name="Ohishi K."/>
            <person name="Motoyama A."/>
            <person name="Aizu T."/>
            <person name="Enomoto A."/>
            <person name="Kondo K."/>
            <person name="Tanaka S."/>
            <person name="Hara Y."/>
            <person name="Koshikawa S."/>
            <person name="Sagara H."/>
            <person name="Miura T."/>
            <person name="Yokobori S."/>
            <person name="Miyagawa K."/>
            <person name="Suzuki Y."/>
            <person name="Kubo T."/>
            <person name="Oyama M."/>
            <person name="Kohara Y."/>
            <person name="Fujiyama A."/>
            <person name="Arakawa K."/>
            <person name="Katayama T."/>
            <person name="Toyoda A."/>
            <person name="Kunieda T."/>
        </authorList>
    </citation>
    <scope>NUCLEOTIDE SEQUENCE [LARGE SCALE GENOMIC DNA]</scope>
    <source>
        <strain evidence="1 2">YOKOZUNA-1</strain>
    </source>
</reference>
<protein>
    <submittedName>
        <fullName evidence="1">Uncharacterized protein</fullName>
    </submittedName>
</protein>
<comment type="caution">
    <text evidence="1">The sequence shown here is derived from an EMBL/GenBank/DDBJ whole genome shotgun (WGS) entry which is preliminary data.</text>
</comment>
<dbReference type="EMBL" id="BDGG01000004">
    <property type="protein sequence ID" value="GAU97542.1"/>
    <property type="molecule type" value="Genomic_DNA"/>
</dbReference>
<feature type="non-terminal residue" evidence="1">
    <location>
        <position position="1"/>
    </location>
</feature>
<dbReference type="AlphaFoldDB" id="A0A1D1VBU1"/>
<name>A0A1D1VBU1_RAMVA</name>
<keyword evidence="2" id="KW-1185">Reference proteome</keyword>
<accession>A0A1D1VBU1</accession>
<dbReference type="Proteomes" id="UP000186922">
    <property type="component" value="Unassembled WGS sequence"/>
</dbReference>
<proteinExistence type="predicted"/>
<gene>
    <name evidence="1" type="primary">RvY_08817-1</name>
    <name evidence="1" type="synonym">RvY_08817.1</name>
    <name evidence="1" type="ORF">RvY_08817</name>
</gene>